<keyword evidence="8 14" id="KW-1133">Transmembrane helix</keyword>
<keyword evidence="17" id="KW-0966">Cell projection</keyword>
<reference evidence="18" key="1">
    <citation type="journal article" date="2019" name="Int. J. Syst. Evol. Microbiol.">
        <title>The Global Catalogue of Microorganisms (GCM) 10K type strain sequencing project: providing services to taxonomists for standard genome sequencing and annotation.</title>
        <authorList>
            <consortium name="The Broad Institute Genomics Platform"/>
            <consortium name="The Broad Institute Genome Sequencing Center for Infectious Disease"/>
            <person name="Wu L."/>
            <person name="Ma J."/>
        </authorList>
    </citation>
    <scope>NUCLEOTIDE SEQUENCE [LARGE SCALE GENOMIC DNA]</scope>
    <source>
        <strain evidence="18">CGMCC 1.10759</strain>
    </source>
</reference>
<dbReference type="Gene3D" id="3.30.300.30">
    <property type="match status" value="1"/>
</dbReference>
<dbReference type="InterPro" id="IPR006182">
    <property type="entry name" value="FliF_N_dom"/>
</dbReference>
<evidence type="ECO:0000256" key="4">
    <source>
        <dbReference type="ARBA" id="ARBA00007971"/>
    </source>
</evidence>
<feature type="domain" description="Flagellar M-ring C-terminal" evidence="16">
    <location>
        <begin position="270"/>
        <end position="453"/>
    </location>
</feature>
<dbReference type="PANTHER" id="PTHR30046">
    <property type="entry name" value="FLAGELLAR M-RING PROTEIN"/>
    <property type="match status" value="1"/>
</dbReference>
<evidence type="ECO:0000256" key="12">
    <source>
        <dbReference type="PIRNR" id="PIRNR004862"/>
    </source>
</evidence>
<dbReference type="PIRSF" id="PIRSF004862">
    <property type="entry name" value="FliF"/>
    <property type="match status" value="1"/>
</dbReference>
<evidence type="ECO:0000313" key="18">
    <source>
        <dbReference type="Proteomes" id="UP001595904"/>
    </source>
</evidence>
<evidence type="ECO:0000256" key="1">
    <source>
        <dbReference type="ARBA" id="ARBA00003820"/>
    </source>
</evidence>
<proteinExistence type="inferred from homology"/>
<keyword evidence="17" id="KW-0969">Cilium</keyword>
<feature type="compositionally biased region" description="Low complexity" evidence="13">
    <location>
        <begin position="337"/>
        <end position="367"/>
    </location>
</feature>
<evidence type="ECO:0000256" key="5">
    <source>
        <dbReference type="ARBA" id="ARBA00017949"/>
    </source>
</evidence>
<keyword evidence="9 14" id="KW-0472">Membrane</keyword>
<dbReference type="Proteomes" id="UP001595904">
    <property type="component" value="Unassembled WGS sequence"/>
</dbReference>
<evidence type="ECO:0000256" key="8">
    <source>
        <dbReference type="ARBA" id="ARBA00022989"/>
    </source>
</evidence>
<dbReference type="Pfam" id="PF08345">
    <property type="entry name" value="YscJ_FliF_C"/>
    <property type="match status" value="1"/>
</dbReference>
<evidence type="ECO:0000256" key="10">
    <source>
        <dbReference type="ARBA" id="ARBA00023143"/>
    </source>
</evidence>
<protein>
    <recommendedName>
        <fullName evidence="5 12">Flagellar M-ring protein</fullName>
    </recommendedName>
</protein>
<keyword evidence="7 14" id="KW-0812">Transmembrane</keyword>
<keyword evidence="6" id="KW-1003">Cell membrane</keyword>
<feature type="transmembrane region" description="Helical" evidence="14">
    <location>
        <begin position="481"/>
        <end position="500"/>
    </location>
</feature>
<evidence type="ECO:0000256" key="14">
    <source>
        <dbReference type="SAM" id="Phobius"/>
    </source>
</evidence>
<evidence type="ECO:0000313" key="17">
    <source>
        <dbReference type="EMBL" id="MFC4308543.1"/>
    </source>
</evidence>
<comment type="similarity">
    <text evidence="4 12">Belongs to the FliF family.</text>
</comment>
<feature type="domain" description="Flagellar M-ring N-terminal" evidence="15">
    <location>
        <begin position="63"/>
        <end position="236"/>
    </location>
</feature>
<dbReference type="PRINTS" id="PR01009">
    <property type="entry name" value="FLGMRINGFLIF"/>
</dbReference>
<dbReference type="Pfam" id="PF01514">
    <property type="entry name" value="YscJ_FliF"/>
    <property type="match status" value="1"/>
</dbReference>
<dbReference type="EMBL" id="JBHSDU010000003">
    <property type="protein sequence ID" value="MFC4308543.1"/>
    <property type="molecule type" value="Genomic_DNA"/>
</dbReference>
<sequence length="586" mass="62164">MSAEASALPLPSPTPQGAGLPETSTPAQPPRPTLIPPAFKPLILLIGIAAAVAAGVGVVLWSKEPTYSLLYGGLGQSDAAQIAQALDTNGIPYKLEGSGTITVPADRVHDARLKLAGQGLPEGDGGFSVMSKDPGFGVSQFMEGARYQHALETELARTITNLQAVEGARVHLALPRQSAFVRDRRKPSASVFLQMKPGRRLESEQVTAIINLVASSIPELEAQQVTVVDQQGRLLSSPEGTNTEVAEREKQMEIARELEDRYTQRVQSLLAPLVGSDRVRAQVVADVEMSTTEEAREQYRPDSQIVRSEQTSEESSRNGAGPQGVPGALTNQPPQPGTALPPGSSAAPAQAQAAPANANGAAGVAPPDNTSKQATRNYEIDRTVAYTKLPAGRLKRLTVAVLVDNLRSTAEDGTVNETPITPEQIENMTRLVKDAIGFNEQRGDSVSVVNQSFRGETKPEDIVADKIPLWEQPLMRDVAKLLVGLIALLVLVFAVLRPMLRSLLGVPPKAEKKGKKDKDKDAKEAQVQQVTPVAMAAMAAPAALAADGSIAAPLDYDGQIAAARALVAQDPARVAQLVKTWVGDDE</sequence>
<evidence type="ECO:0000256" key="6">
    <source>
        <dbReference type="ARBA" id="ARBA00022475"/>
    </source>
</evidence>
<comment type="subunit">
    <text evidence="11">The basal body constitutes a major portion of the flagellar organelle and consists of four rings (L,P,S, and M) mounted on a central rod. The M ring is integral to the inner membrane of the cell and may be connected to the flagellar rod via the S ring. The S (supramembrane ring) lies just distal to the M ring. The L and P rings lie in the outer membrane and the periplasmic space, respectively.</text>
</comment>
<organism evidence="17 18">
    <name type="scientific">Steroidobacter flavus</name>
    <dbReference type="NCBI Taxonomy" id="1842136"/>
    <lineage>
        <taxon>Bacteria</taxon>
        <taxon>Pseudomonadati</taxon>
        <taxon>Pseudomonadota</taxon>
        <taxon>Gammaproteobacteria</taxon>
        <taxon>Steroidobacterales</taxon>
        <taxon>Steroidobacteraceae</taxon>
        <taxon>Steroidobacter</taxon>
    </lineage>
</organism>
<dbReference type="RefSeq" id="WP_380595641.1">
    <property type="nucleotide sequence ID" value="NZ_JBHSDU010000003.1"/>
</dbReference>
<gene>
    <name evidence="17" type="primary">fliF</name>
    <name evidence="17" type="ORF">ACFPN2_05560</name>
</gene>
<dbReference type="PANTHER" id="PTHR30046:SF0">
    <property type="entry name" value="FLAGELLAR M-RING PROTEIN"/>
    <property type="match status" value="1"/>
</dbReference>
<comment type="function">
    <text evidence="1 12">The M ring may be actively involved in energy transduction.</text>
</comment>
<keyword evidence="17" id="KW-0282">Flagellum</keyword>
<comment type="caution">
    <text evidence="17">The sequence shown here is derived from an EMBL/GenBank/DDBJ whole genome shotgun (WGS) entry which is preliminary data.</text>
</comment>
<feature type="region of interest" description="Disordered" evidence="13">
    <location>
        <begin position="289"/>
        <end position="376"/>
    </location>
</feature>
<feature type="transmembrane region" description="Helical" evidence="14">
    <location>
        <begin position="42"/>
        <end position="61"/>
    </location>
</feature>
<evidence type="ECO:0000256" key="13">
    <source>
        <dbReference type="SAM" id="MobiDB-lite"/>
    </source>
</evidence>
<comment type="subcellular location">
    <subcellularLocation>
        <location evidence="2 12">Bacterial flagellum basal body</location>
    </subcellularLocation>
    <subcellularLocation>
        <location evidence="3">Cell membrane</location>
        <topology evidence="3">Multi-pass membrane protein</topology>
    </subcellularLocation>
</comment>
<dbReference type="InterPro" id="IPR000067">
    <property type="entry name" value="FlgMring_FliF"/>
</dbReference>
<accession>A0ABV8SPQ4</accession>
<keyword evidence="10 12" id="KW-0975">Bacterial flagellum</keyword>
<evidence type="ECO:0000259" key="16">
    <source>
        <dbReference type="Pfam" id="PF08345"/>
    </source>
</evidence>
<keyword evidence="18" id="KW-1185">Reference proteome</keyword>
<dbReference type="InterPro" id="IPR043427">
    <property type="entry name" value="YscJ/FliF"/>
</dbReference>
<name>A0ABV8SPQ4_9GAMM</name>
<dbReference type="InterPro" id="IPR013556">
    <property type="entry name" value="Flag_M-ring_C"/>
</dbReference>
<evidence type="ECO:0000256" key="3">
    <source>
        <dbReference type="ARBA" id="ARBA00004651"/>
    </source>
</evidence>
<evidence type="ECO:0000256" key="9">
    <source>
        <dbReference type="ARBA" id="ARBA00023136"/>
    </source>
</evidence>
<evidence type="ECO:0000256" key="11">
    <source>
        <dbReference type="ARBA" id="ARBA00025936"/>
    </source>
</evidence>
<feature type="region of interest" description="Disordered" evidence="13">
    <location>
        <begin position="1"/>
        <end position="33"/>
    </location>
</feature>
<evidence type="ECO:0000256" key="2">
    <source>
        <dbReference type="ARBA" id="ARBA00004117"/>
    </source>
</evidence>
<dbReference type="NCBIfam" id="TIGR00206">
    <property type="entry name" value="fliF"/>
    <property type="match status" value="1"/>
</dbReference>
<evidence type="ECO:0000259" key="15">
    <source>
        <dbReference type="Pfam" id="PF01514"/>
    </source>
</evidence>
<evidence type="ECO:0000256" key="7">
    <source>
        <dbReference type="ARBA" id="ARBA00022692"/>
    </source>
</evidence>
<dbReference type="InterPro" id="IPR045851">
    <property type="entry name" value="AMP-bd_C_sf"/>
</dbReference>